<dbReference type="InterPro" id="IPR012495">
    <property type="entry name" value="TadE-like_dom"/>
</dbReference>
<proteinExistence type="predicted"/>
<feature type="transmembrane region" description="Helical" evidence="1">
    <location>
        <begin position="12"/>
        <end position="30"/>
    </location>
</feature>
<comment type="caution">
    <text evidence="3">The sequence shown here is derived from an EMBL/GenBank/DDBJ whole genome shotgun (WGS) entry which is preliminary data.</text>
</comment>
<evidence type="ECO:0000256" key="1">
    <source>
        <dbReference type="SAM" id="Phobius"/>
    </source>
</evidence>
<name>A0ABS5RQC4_9HYPH</name>
<feature type="domain" description="TadE-like" evidence="2">
    <location>
        <begin position="10"/>
        <end position="36"/>
    </location>
</feature>
<organism evidence="3 4">
    <name type="scientific">Tianweitania aestuarii</name>
    <dbReference type="NCBI Taxonomy" id="2814886"/>
    <lineage>
        <taxon>Bacteria</taxon>
        <taxon>Pseudomonadati</taxon>
        <taxon>Pseudomonadota</taxon>
        <taxon>Alphaproteobacteria</taxon>
        <taxon>Hyphomicrobiales</taxon>
        <taxon>Phyllobacteriaceae</taxon>
        <taxon>Tianweitania</taxon>
    </lineage>
</organism>
<dbReference type="EMBL" id="JAFMNX010000001">
    <property type="protein sequence ID" value="MBS9719244.1"/>
    <property type="molecule type" value="Genomic_DNA"/>
</dbReference>
<evidence type="ECO:0000259" key="2">
    <source>
        <dbReference type="Pfam" id="PF07811"/>
    </source>
</evidence>
<keyword evidence="1" id="KW-0472">Membrane</keyword>
<dbReference type="Proteomes" id="UP001297272">
    <property type="component" value="Unassembled WGS sequence"/>
</dbReference>
<accession>A0ABS5RQC4</accession>
<gene>
    <name evidence="3" type="ORF">JYU29_00915</name>
</gene>
<keyword evidence="4" id="KW-1185">Reference proteome</keyword>
<dbReference type="Pfam" id="PF07811">
    <property type="entry name" value="TadE"/>
    <property type="match status" value="1"/>
</dbReference>
<sequence>MGAFARDRRGVAALEFAFVVPILLCIYFMTMELSQGIETNKKLGRAGNLVGDLVTQQAELTSSEIDGILMIGEALLQPYNRSSPEITVTAINIQRSTTTNQLTGKVAWQRRMADGAFNSSSETEVDVPDFLRTEGAFIIRVDAALDYKPVLLNAAEGRALGVGAAFDGIAMDETYFMRPRRSTTITCSGC</sequence>
<reference evidence="3 4" key="1">
    <citation type="submission" date="2021-03" db="EMBL/GenBank/DDBJ databases">
        <title>Tianweitania aestuarii sp. nov., isolated from a tidal flat.</title>
        <authorList>
            <person name="Park S."/>
            <person name="Yoon J.-H."/>
        </authorList>
    </citation>
    <scope>NUCLEOTIDE SEQUENCE [LARGE SCALE GENOMIC DNA]</scope>
    <source>
        <strain evidence="3 4">BSSL-BM11</strain>
    </source>
</reference>
<keyword evidence="1" id="KW-0812">Transmembrane</keyword>
<evidence type="ECO:0000313" key="4">
    <source>
        <dbReference type="Proteomes" id="UP001297272"/>
    </source>
</evidence>
<keyword evidence="1" id="KW-1133">Transmembrane helix</keyword>
<evidence type="ECO:0000313" key="3">
    <source>
        <dbReference type="EMBL" id="MBS9719244.1"/>
    </source>
</evidence>
<protein>
    <submittedName>
        <fullName evidence="3">Pilus assembly protein</fullName>
    </submittedName>
</protein>